<accession>A0A1U7J6S4</accession>
<proteinExistence type="predicted"/>
<dbReference type="STRING" id="549789.NIES30_08685"/>
<evidence type="ECO:0000313" key="4">
    <source>
        <dbReference type="Proteomes" id="UP000185557"/>
    </source>
</evidence>
<sequence>MGTVWELDFYSRPVLDENDKKLWEVLLCEGLIDTKAEADQLFRYSKFLPSSDVNSIVLKGAIEEAIAEATSQGIAPPSRIRYFRYQMQNMILRACEDAGIPARPSRRTVALQRWLSDRNQTVYPHMEGYTNVPSPSVAAPPPSPQALPDALLGQQWAFVTLEAAAFADLPDWEIGFGESFPLDMANLNPNTPIPGLLIFSPRATALAAWMSGLELAYWRVESSKKPEIILETGASDSWILAGLPGPKLLAEAQAFEAAKAKSNQVHFIGIQDSRESEFFAGFWLLQELLLG</sequence>
<name>A0A1U7J6S4_9CYAN</name>
<keyword evidence="4" id="KW-1185">Reference proteome</keyword>
<dbReference type="AlphaFoldDB" id="A0A1U7J6S4"/>
<organism evidence="3 4">
    <name type="scientific">Phormidium tenue NIES-30</name>
    <dbReference type="NCBI Taxonomy" id="549789"/>
    <lineage>
        <taxon>Bacteria</taxon>
        <taxon>Bacillati</taxon>
        <taxon>Cyanobacteriota</taxon>
        <taxon>Cyanophyceae</taxon>
        <taxon>Oscillatoriophycideae</taxon>
        <taxon>Oscillatoriales</taxon>
        <taxon>Oscillatoriaceae</taxon>
        <taxon>Phormidium</taxon>
    </lineage>
</organism>
<dbReference type="InterPro" id="IPR046761">
    <property type="entry name" value="Tab2-like_C"/>
</dbReference>
<gene>
    <name evidence="3" type="ORF">NIES30_08685</name>
</gene>
<protein>
    <recommendedName>
        <fullName evidence="5">DUF1092 domain-containing protein</fullName>
    </recommendedName>
</protein>
<evidence type="ECO:0008006" key="5">
    <source>
        <dbReference type="Google" id="ProtNLM"/>
    </source>
</evidence>
<dbReference type="GO" id="GO:0003723">
    <property type="term" value="F:RNA binding"/>
    <property type="evidence" value="ECO:0007669"/>
    <property type="project" value="InterPro"/>
</dbReference>
<dbReference type="EMBL" id="MRCG01000005">
    <property type="protein sequence ID" value="OKH48619.1"/>
    <property type="molecule type" value="Genomic_DNA"/>
</dbReference>
<dbReference type="InterPro" id="IPR046760">
    <property type="entry name" value="Tab2-like_N"/>
</dbReference>
<evidence type="ECO:0000259" key="1">
    <source>
        <dbReference type="Pfam" id="PF06485"/>
    </source>
</evidence>
<dbReference type="InterPro" id="IPR009472">
    <property type="entry name" value="Tab2-like"/>
</dbReference>
<dbReference type="OrthoDB" id="420270at2"/>
<dbReference type="Pfam" id="PF06485">
    <property type="entry name" value="Tab2-like_N"/>
    <property type="match status" value="1"/>
</dbReference>
<dbReference type="PANTHER" id="PTHR34556:SF2">
    <property type="entry name" value="PROTEIN TAB2 HOMOLOG, CHLOROPLASTIC"/>
    <property type="match status" value="1"/>
</dbReference>
<reference evidence="3 4" key="1">
    <citation type="submission" date="2016-11" db="EMBL/GenBank/DDBJ databases">
        <title>Draft Genome Sequences of Nine Cyanobacterial Strains from Diverse Habitats.</title>
        <authorList>
            <person name="Zhu T."/>
            <person name="Hou S."/>
            <person name="Lu X."/>
            <person name="Hess W.R."/>
        </authorList>
    </citation>
    <scope>NUCLEOTIDE SEQUENCE [LARGE SCALE GENOMIC DNA]</scope>
    <source>
        <strain evidence="3 4">NIES-30</strain>
    </source>
</reference>
<dbReference type="RefSeq" id="WP_073608031.1">
    <property type="nucleotide sequence ID" value="NZ_MRCG01000005.1"/>
</dbReference>
<feature type="domain" description="RNA-binding protein Tab2-like N-terminal" evidence="1">
    <location>
        <begin position="4"/>
        <end position="118"/>
    </location>
</feature>
<evidence type="ECO:0000313" key="3">
    <source>
        <dbReference type="EMBL" id="OKH48619.1"/>
    </source>
</evidence>
<feature type="domain" description="RNA-binding protein Tab2/Atab2 C-terminal" evidence="2">
    <location>
        <begin position="135"/>
        <end position="286"/>
    </location>
</feature>
<comment type="caution">
    <text evidence="3">The sequence shown here is derived from an EMBL/GenBank/DDBJ whole genome shotgun (WGS) entry which is preliminary data.</text>
</comment>
<dbReference type="PANTHER" id="PTHR34556">
    <property type="match status" value="1"/>
</dbReference>
<dbReference type="Proteomes" id="UP000185557">
    <property type="component" value="Unassembled WGS sequence"/>
</dbReference>
<evidence type="ECO:0000259" key="2">
    <source>
        <dbReference type="Pfam" id="PF20429"/>
    </source>
</evidence>
<dbReference type="Pfam" id="PF20429">
    <property type="entry name" value="Tab2-like_C"/>
    <property type="match status" value="1"/>
</dbReference>